<organism evidence="1">
    <name type="scientific">Physcomitrium patens</name>
    <name type="common">Spreading-leaved earth moss</name>
    <name type="synonym">Physcomitrella patens</name>
    <dbReference type="NCBI Taxonomy" id="3218"/>
    <lineage>
        <taxon>Eukaryota</taxon>
        <taxon>Viridiplantae</taxon>
        <taxon>Streptophyta</taxon>
        <taxon>Embryophyta</taxon>
        <taxon>Bryophyta</taxon>
        <taxon>Bryophytina</taxon>
        <taxon>Bryopsida</taxon>
        <taxon>Funariidae</taxon>
        <taxon>Funariales</taxon>
        <taxon>Funariaceae</taxon>
        <taxon>Physcomitrium</taxon>
    </lineage>
</organism>
<gene>
    <name evidence="1" type="ORF">PHYPA_026792</name>
</gene>
<dbReference type="Gramene" id="Pp3c22_6720V3.1">
    <property type="protein sequence ID" value="Pp3c22_6720V3.1"/>
    <property type="gene ID" value="Pp3c22_6720"/>
</dbReference>
<dbReference type="EMBL" id="ABEU02000022">
    <property type="protein sequence ID" value="PNR30476.1"/>
    <property type="molecule type" value="Genomic_DNA"/>
</dbReference>
<dbReference type="Proteomes" id="UP000006727">
    <property type="component" value="Chromosome 22"/>
</dbReference>
<keyword evidence="3" id="KW-1185">Reference proteome</keyword>
<evidence type="ECO:0000313" key="1">
    <source>
        <dbReference type="EMBL" id="PNR30476.1"/>
    </source>
</evidence>
<dbReference type="AlphaFoldDB" id="A0A2K1IMI0"/>
<dbReference type="EnsemblPlants" id="Pp3c22_6720V3.2">
    <property type="protein sequence ID" value="Pp3c22_6720V3.2"/>
    <property type="gene ID" value="Pp3c22_6720"/>
</dbReference>
<reference evidence="1 3" key="1">
    <citation type="journal article" date="2008" name="Science">
        <title>The Physcomitrella genome reveals evolutionary insights into the conquest of land by plants.</title>
        <authorList>
            <person name="Rensing S."/>
            <person name="Lang D."/>
            <person name="Zimmer A."/>
            <person name="Terry A."/>
            <person name="Salamov A."/>
            <person name="Shapiro H."/>
            <person name="Nishiyama T."/>
            <person name="Perroud P.-F."/>
            <person name="Lindquist E."/>
            <person name="Kamisugi Y."/>
            <person name="Tanahashi T."/>
            <person name="Sakakibara K."/>
            <person name="Fujita T."/>
            <person name="Oishi K."/>
            <person name="Shin-I T."/>
            <person name="Kuroki Y."/>
            <person name="Toyoda A."/>
            <person name="Suzuki Y."/>
            <person name="Hashimoto A."/>
            <person name="Yamaguchi K."/>
            <person name="Sugano A."/>
            <person name="Kohara Y."/>
            <person name="Fujiyama A."/>
            <person name="Anterola A."/>
            <person name="Aoki S."/>
            <person name="Ashton N."/>
            <person name="Barbazuk W.B."/>
            <person name="Barker E."/>
            <person name="Bennetzen J."/>
            <person name="Bezanilla M."/>
            <person name="Blankenship R."/>
            <person name="Cho S.H."/>
            <person name="Dutcher S."/>
            <person name="Estelle M."/>
            <person name="Fawcett J.A."/>
            <person name="Gundlach H."/>
            <person name="Hanada K."/>
            <person name="Heyl A."/>
            <person name="Hicks K.A."/>
            <person name="Hugh J."/>
            <person name="Lohr M."/>
            <person name="Mayer K."/>
            <person name="Melkozernov A."/>
            <person name="Murata T."/>
            <person name="Nelson D."/>
            <person name="Pils B."/>
            <person name="Prigge M."/>
            <person name="Reiss B."/>
            <person name="Renner T."/>
            <person name="Rombauts S."/>
            <person name="Rushton P."/>
            <person name="Sanderfoot A."/>
            <person name="Schween G."/>
            <person name="Shiu S.-H."/>
            <person name="Stueber K."/>
            <person name="Theodoulou F.L."/>
            <person name="Tu H."/>
            <person name="Van de Peer Y."/>
            <person name="Verrier P.J."/>
            <person name="Waters E."/>
            <person name="Wood A."/>
            <person name="Yang L."/>
            <person name="Cove D."/>
            <person name="Cuming A."/>
            <person name="Hasebe M."/>
            <person name="Lucas S."/>
            <person name="Mishler D.B."/>
            <person name="Reski R."/>
            <person name="Grigoriev I."/>
            <person name="Quatrano R.S."/>
            <person name="Boore J.L."/>
        </authorList>
    </citation>
    <scope>NUCLEOTIDE SEQUENCE [LARGE SCALE GENOMIC DNA]</scope>
    <source>
        <strain evidence="2 3">cv. Gransden 2004</strain>
    </source>
</reference>
<name>A0A2K1IMI0_PHYPA</name>
<dbReference type="PaxDb" id="3218-PP1S12_293V6.1"/>
<dbReference type="EnsemblPlants" id="Pp3c22_6720V3.1">
    <property type="protein sequence ID" value="Pp3c22_6720V3.1"/>
    <property type="gene ID" value="Pp3c22_6720"/>
</dbReference>
<dbReference type="Gramene" id="Pp3c22_6720V3.2">
    <property type="protein sequence ID" value="Pp3c22_6720V3.2"/>
    <property type="gene ID" value="Pp3c22_6720"/>
</dbReference>
<reference evidence="2" key="3">
    <citation type="submission" date="2020-12" db="UniProtKB">
        <authorList>
            <consortium name="EnsemblPlants"/>
        </authorList>
    </citation>
    <scope>IDENTIFICATION</scope>
</reference>
<sequence length="58" mass="6357">MHVTKVECPCDDELACSASGKYQAKGIRRQYSAGTSCVIVVPERACDCLKHKAQQMVL</sequence>
<proteinExistence type="predicted"/>
<reference evidence="1 3" key="2">
    <citation type="journal article" date="2018" name="Plant J.">
        <title>The Physcomitrella patens chromosome-scale assembly reveals moss genome structure and evolution.</title>
        <authorList>
            <person name="Lang D."/>
            <person name="Ullrich K.K."/>
            <person name="Murat F."/>
            <person name="Fuchs J."/>
            <person name="Jenkins J."/>
            <person name="Haas F.B."/>
            <person name="Piednoel M."/>
            <person name="Gundlach H."/>
            <person name="Van Bel M."/>
            <person name="Meyberg R."/>
            <person name="Vives C."/>
            <person name="Morata J."/>
            <person name="Symeonidi A."/>
            <person name="Hiss M."/>
            <person name="Muchero W."/>
            <person name="Kamisugi Y."/>
            <person name="Saleh O."/>
            <person name="Blanc G."/>
            <person name="Decker E.L."/>
            <person name="van Gessel N."/>
            <person name="Grimwood J."/>
            <person name="Hayes R.D."/>
            <person name="Graham S.W."/>
            <person name="Gunter L.E."/>
            <person name="McDaniel S.F."/>
            <person name="Hoernstein S.N.W."/>
            <person name="Larsson A."/>
            <person name="Li F.W."/>
            <person name="Perroud P.F."/>
            <person name="Phillips J."/>
            <person name="Ranjan P."/>
            <person name="Rokshar D.S."/>
            <person name="Rothfels C.J."/>
            <person name="Schneider L."/>
            <person name="Shu S."/>
            <person name="Stevenson D.W."/>
            <person name="Thummler F."/>
            <person name="Tillich M."/>
            <person name="Villarreal Aguilar J.C."/>
            <person name="Widiez T."/>
            <person name="Wong G.K."/>
            <person name="Wymore A."/>
            <person name="Zhang Y."/>
            <person name="Zimmer A.D."/>
            <person name="Quatrano R.S."/>
            <person name="Mayer K.F.X."/>
            <person name="Goodstein D."/>
            <person name="Casacuberta J.M."/>
            <person name="Vandepoele K."/>
            <person name="Reski R."/>
            <person name="Cuming A.C."/>
            <person name="Tuskan G.A."/>
            <person name="Maumus F."/>
            <person name="Salse J."/>
            <person name="Schmutz J."/>
            <person name="Rensing S.A."/>
        </authorList>
    </citation>
    <scope>NUCLEOTIDE SEQUENCE [LARGE SCALE GENOMIC DNA]</scope>
    <source>
        <strain evidence="2 3">cv. Gransden 2004</strain>
    </source>
</reference>
<evidence type="ECO:0000313" key="3">
    <source>
        <dbReference type="Proteomes" id="UP000006727"/>
    </source>
</evidence>
<dbReference type="InParanoid" id="A0A2K1IMI0"/>
<evidence type="ECO:0000313" key="2">
    <source>
        <dbReference type="EnsemblPlants" id="Pp3c22_6720V3.1"/>
    </source>
</evidence>
<accession>A0A2K1IMI0</accession>
<protein>
    <submittedName>
        <fullName evidence="1 2">Uncharacterized protein</fullName>
    </submittedName>
</protein>